<evidence type="ECO:0000256" key="8">
    <source>
        <dbReference type="ARBA" id="ARBA00023235"/>
    </source>
</evidence>
<dbReference type="Gene3D" id="3.90.25.10">
    <property type="entry name" value="UDP-galactose 4-epimerase, domain 1"/>
    <property type="match status" value="1"/>
</dbReference>
<comment type="pathway">
    <text evidence="3 10">Carbohydrate metabolism; galactose metabolism.</text>
</comment>
<accession>A0A2H0BU90</accession>
<organism evidence="12 13">
    <name type="scientific">Candidatus Roizmanbacteria bacterium CG22_combo_CG10-13_8_21_14_all_38_20</name>
    <dbReference type="NCBI Taxonomy" id="1974862"/>
    <lineage>
        <taxon>Bacteria</taxon>
        <taxon>Candidatus Roizmaniibacteriota</taxon>
    </lineage>
</organism>
<dbReference type="GO" id="GO:0003978">
    <property type="term" value="F:UDP-glucose 4-epimerase activity"/>
    <property type="evidence" value="ECO:0007669"/>
    <property type="project" value="UniProtKB-UniRule"/>
</dbReference>
<dbReference type="PANTHER" id="PTHR43725">
    <property type="entry name" value="UDP-GLUCOSE 4-EPIMERASE"/>
    <property type="match status" value="1"/>
</dbReference>
<dbReference type="CDD" id="cd05247">
    <property type="entry name" value="UDP_G4E_1_SDR_e"/>
    <property type="match status" value="1"/>
</dbReference>
<dbReference type="InterPro" id="IPR036291">
    <property type="entry name" value="NAD(P)-bd_dom_sf"/>
</dbReference>
<comment type="catalytic activity">
    <reaction evidence="1 10">
        <text>UDP-alpha-D-glucose = UDP-alpha-D-galactose</text>
        <dbReference type="Rhea" id="RHEA:22168"/>
        <dbReference type="ChEBI" id="CHEBI:58885"/>
        <dbReference type="ChEBI" id="CHEBI:66914"/>
        <dbReference type="EC" id="5.1.3.2"/>
    </reaction>
</comment>
<dbReference type="EMBL" id="PCTA01000031">
    <property type="protein sequence ID" value="PIP61257.1"/>
    <property type="molecule type" value="Genomic_DNA"/>
</dbReference>
<feature type="domain" description="NAD-dependent epimerase/dehydratase" evidence="11">
    <location>
        <begin position="3"/>
        <end position="250"/>
    </location>
</feature>
<dbReference type="AlphaFoldDB" id="A0A2H0BU90"/>
<evidence type="ECO:0000256" key="7">
    <source>
        <dbReference type="ARBA" id="ARBA00023027"/>
    </source>
</evidence>
<keyword evidence="7 10" id="KW-0520">NAD</keyword>
<dbReference type="UniPathway" id="UPA00214"/>
<sequence>MKVLVTGGAGYIGSIMVQMLLNNDHEVVIVDRTKNSTVEANKRAKFYQQDILDMAKLEEILKTEQPNAVIHFAGLISMEESTRKPELYFKVNTFGSLSLITAMLNAGINNLIFSSSAGVYGNTDVVPIVESGVKKPTNPYGESKLLVEQMLLWFWRTKNLSSLSLRYYNLAGASSDGSLGETHEPETHIIPLALQAAQEGAEFKLFGDDYPTTDGTCVRDYIHVVDLCQAHLMALSSLINDPRHDAYNVGTGRGWSNRQVVDTVKKITQKELLVKIEVRRPGDAAELVADSTKIKQALGWKPQHSDLAEIVQSAWEYAGKQ</sequence>
<dbReference type="Gene3D" id="3.40.50.720">
    <property type="entry name" value="NAD(P)-binding Rossmann-like Domain"/>
    <property type="match status" value="1"/>
</dbReference>
<comment type="caution">
    <text evidence="12">The sequence shown here is derived from an EMBL/GenBank/DDBJ whole genome shotgun (WGS) entry which is preliminary data.</text>
</comment>
<dbReference type="InterPro" id="IPR001509">
    <property type="entry name" value="Epimerase_deHydtase"/>
</dbReference>
<comment type="similarity">
    <text evidence="4 10">Belongs to the NAD(P)-dependent epimerase/dehydratase family.</text>
</comment>
<dbReference type="Pfam" id="PF01370">
    <property type="entry name" value="Epimerase"/>
    <property type="match status" value="1"/>
</dbReference>
<evidence type="ECO:0000313" key="13">
    <source>
        <dbReference type="Proteomes" id="UP000231246"/>
    </source>
</evidence>
<dbReference type="NCBIfam" id="TIGR01179">
    <property type="entry name" value="galE"/>
    <property type="match status" value="1"/>
</dbReference>
<dbReference type="GO" id="GO:0033499">
    <property type="term" value="P:galactose catabolic process via UDP-galactose, Leloir pathway"/>
    <property type="evidence" value="ECO:0007669"/>
    <property type="project" value="TreeGrafter"/>
</dbReference>
<dbReference type="Proteomes" id="UP000231246">
    <property type="component" value="Unassembled WGS sequence"/>
</dbReference>
<evidence type="ECO:0000256" key="1">
    <source>
        <dbReference type="ARBA" id="ARBA00000083"/>
    </source>
</evidence>
<evidence type="ECO:0000259" key="11">
    <source>
        <dbReference type="Pfam" id="PF01370"/>
    </source>
</evidence>
<evidence type="ECO:0000256" key="10">
    <source>
        <dbReference type="RuleBase" id="RU366046"/>
    </source>
</evidence>
<keyword evidence="9 10" id="KW-0119">Carbohydrate metabolism</keyword>
<reference evidence="12 13" key="1">
    <citation type="submission" date="2017-09" db="EMBL/GenBank/DDBJ databases">
        <title>Depth-based differentiation of microbial function through sediment-hosted aquifers and enrichment of novel symbionts in the deep terrestrial subsurface.</title>
        <authorList>
            <person name="Probst A.J."/>
            <person name="Ladd B."/>
            <person name="Jarett J.K."/>
            <person name="Geller-Mcgrath D.E."/>
            <person name="Sieber C.M."/>
            <person name="Emerson J.B."/>
            <person name="Anantharaman K."/>
            <person name="Thomas B.C."/>
            <person name="Malmstrom R."/>
            <person name="Stieglmeier M."/>
            <person name="Klingl A."/>
            <person name="Woyke T."/>
            <person name="Ryan C.M."/>
            <person name="Banfield J.F."/>
        </authorList>
    </citation>
    <scope>NUCLEOTIDE SEQUENCE [LARGE SCALE GENOMIC DNA]</scope>
    <source>
        <strain evidence="12">CG22_combo_CG10-13_8_21_14_all_38_20</strain>
    </source>
</reference>
<evidence type="ECO:0000256" key="5">
    <source>
        <dbReference type="ARBA" id="ARBA00013189"/>
    </source>
</evidence>
<evidence type="ECO:0000313" key="12">
    <source>
        <dbReference type="EMBL" id="PIP61257.1"/>
    </source>
</evidence>
<evidence type="ECO:0000256" key="4">
    <source>
        <dbReference type="ARBA" id="ARBA00007637"/>
    </source>
</evidence>
<gene>
    <name evidence="12" type="primary">galE</name>
    <name evidence="12" type="ORF">COW99_04975</name>
</gene>
<proteinExistence type="inferred from homology"/>
<dbReference type="EC" id="5.1.3.2" evidence="5 10"/>
<dbReference type="PANTHER" id="PTHR43725:SF53">
    <property type="entry name" value="UDP-ARABINOSE 4-EPIMERASE 1"/>
    <property type="match status" value="1"/>
</dbReference>
<evidence type="ECO:0000256" key="6">
    <source>
        <dbReference type="ARBA" id="ARBA00018569"/>
    </source>
</evidence>
<dbReference type="SUPFAM" id="SSF51735">
    <property type="entry name" value="NAD(P)-binding Rossmann-fold domains"/>
    <property type="match status" value="1"/>
</dbReference>
<dbReference type="InterPro" id="IPR005886">
    <property type="entry name" value="UDP_G4E"/>
</dbReference>
<evidence type="ECO:0000256" key="2">
    <source>
        <dbReference type="ARBA" id="ARBA00001911"/>
    </source>
</evidence>
<keyword evidence="8 10" id="KW-0413">Isomerase</keyword>
<comment type="cofactor">
    <cofactor evidence="2 10">
        <name>NAD(+)</name>
        <dbReference type="ChEBI" id="CHEBI:57540"/>
    </cofactor>
</comment>
<protein>
    <recommendedName>
        <fullName evidence="6 10">UDP-glucose 4-epimerase</fullName>
        <ecNumber evidence="5 10">5.1.3.2</ecNumber>
    </recommendedName>
</protein>
<evidence type="ECO:0000256" key="9">
    <source>
        <dbReference type="ARBA" id="ARBA00023277"/>
    </source>
</evidence>
<evidence type="ECO:0000256" key="3">
    <source>
        <dbReference type="ARBA" id="ARBA00004947"/>
    </source>
</evidence>
<comment type="subunit">
    <text evidence="10">Homodimer.</text>
</comment>
<name>A0A2H0BU90_9BACT</name>